<feature type="repeat" description="ANK" evidence="1">
    <location>
        <begin position="315"/>
        <end position="348"/>
    </location>
</feature>
<dbReference type="PANTHER" id="PTHR24183">
    <property type="entry name" value="FIBRONECTIN TYPE 3 AND ANKYRIN REPEAT DOMAINS PROTEIN 1"/>
    <property type="match status" value="1"/>
</dbReference>
<dbReference type="Pfam" id="PF12796">
    <property type="entry name" value="Ank_2"/>
    <property type="match status" value="1"/>
</dbReference>
<dbReference type="Proteomes" id="UP000292544">
    <property type="component" value="Unassembled WGS sequence"/>
</dbReference>
<dbReference type="InterPro" id="IPR002110">
    <property type="entry name" value="Ankyrin_rpt"/>
</dbReference>
<feature type="transmembrane region" description="Helical" evidence="2">
    <location>
        <begin position="145"/>
        <end position="168"/>
    </location>
</feature>
<evidence type="ECO:0008006" key="5">
    <source>
        <dbReference type="Google" id="ProtNLM"/>
    </source>
</evidence>
<evidence type="ECO:0000313" key="3">
    <source>
        <dbReference type="EMBL" id="TAA46840.1"/>
    </source>
</evidence>
<keyword evidence="2" id="KW-0812">Transmembrane</keyword>
<name>A0ABY1WQ43_9GAMM</name>
<dbReference type="PROSITE" id="PS50297">
    <property type="entry name" value="ANK_REP_REGION"/>
    <property type="match status" value="1"/>
</dbReference>
<keyword evidence="2" id="KW-0472">Membrane</keyword>
<evidence type="ECO:0000313" key="4">
    <source>
        <dbReference type="Proteomes" id="UP000292544"/>
    </source>
</evidence>
<gene>
    <name evidence="3" type="ORF">EXY25_06180</name>
</gene>
<reference evidence="4" key="1">
    <citation type="submission" date="2019-02" db="EMBL/GenBank/DDBJ databases">
        <title>Draft genome sequence of Muricauda sp. 176CP4-71.</title>
        <authorList>
            <person name="Park J.-S."/>
        </authorList>
    </citation>
    <scope>NUCLEOTIDE SEQUENCE [LARGE SCALE GENOMIC DNA]</scope>
    <source>
        <strain evidence="4">176GS2-150</strain>
    </source>
</reference>
<evidence type="ECO:0000256" key="1">
    <source>
        <dbReference type="PROSITE-ProRule" id="PRU00023"/>
    </source>
</evidence>
<organism evidence="3 4">
    <name type="scientific">Corallincola spongiicola</name>
    <dbReference type="NCBI Taxonomy" id="2520508"/>
    <lineage>
        <taxon>Bacteria</taxon>
        <taxon>Pseudomonadati</taxon>
        <taxon>Pseudomonadota</taxon>
        <taxon>Gammaproteobacteria</taxon>
        <taxon>Alteromonadales</taxon>
        <taxon>Psychromonadaceae</taxon>
        <taxon>Corallincola</taxon>
    </lineage>
</organism>
<keyword evidence="1" id="KW-0040">ANK repeat</keyword>
<proteinExistence type="predicted"/>
<dbReference type="PROSITE" id="PS50088">
    <property type="entry name" value="ANK_REPEAT"/>
    <property type="match status" value="2"/>
</dbReference>
<feature type="transmembrane region" description="Helical" evidence="2">
    <location>
        <begin position="189"/>
        <end position="207"/>
    </location>
</feature>
<sequence length="408" mass="45844">MTCQQIEISGSSGRLICLFFANELVYGAQPENSSKPDRLYSSSDAFRWLGDSACMVRYRQIAQLKEREGDLGIEISHGSRNHLKQTRLETFTQEQHEQLFALLQQYLGGTLVNSSKPRAWWHAALNPVLAIIVSVLAGYQVIVPLFWPTLMLVALAVMLSLVTLRLNLAQPMGTRIWKIQRRWWQPFRTGSFIVLSLLVWSCILTLISQRVDHYYGDDAIFHAYHEGRLFEWDLQRLRLHGVSLDRKDRYGYTVLMYATEADDVSLVGILLRSGASPDVIDNQRQTALFHAIGSQSRPLLNLLASHCAINHRDAYGATPVMYLLEHNPSAASLAILIRHGADLNLVNQAGDSVLAQALQLGVKEEVAKTLITHGAKLTQEEMGAAEYQQAIRHYTSTDTAHLLIQSVL</sequence>
<keyword evidence="4" id="KW-1185">Reference proteome</keyword>
<dbReference type="InterPro" id="IPR036770">
    <property type="entry name" value="Ankyrin_rpt-contain_sf"/>
</dbReference>
<accession>A0ABY1WQ43</accession>
<dbReference type="SUPFAM" id="SSF48403">
    <property type="entry name" value="Ankyrin repeat"/>
    <property type="match status" value="1"/>
</dbReference>
<dbReference type="PANTHER" id="PTHR24183:SF1">
    <property type="entry name" value="FIBRONECTIN TYPE 3 AND ANKYRIN REPEAT DOMAINS PROTEIN 1"/>
    <property type="match status" value="1"/>
</dbReference>
<evidence type="ECO:0000256" key="2">
    <source>
        <dbReference type="SAM" id="Phobius"/>
    </source>
</evidence>
<protein>
    <recommendedName>
        <fullName evidence="5">Ankyrin repeat domain-containing protein</fullName>
    </recommendedName>
</protein>
<dbReference type="Gene3D" id="1.25.40.20">
    <property type="entry name" value="Ankyrin repeat-containing domain"/>
    <property type="match status" value="1"/>
</dbReference>
<keyword evidence="2" id="KW-1133">Transmembrane helix</keyword>
<comment type="caution">
    <text evidence="3">The sequence shown here is derived from an EMBL/GenBank/DDBJ whole genome shotgun (WGS) entry which is preliminary data.</text>
</comment>
<feature type="transmembrane region" description="Helical" evidence="2">
    <location>
        <begin position="119"/>
        <end position="139"/>
    </location>
</feature>
<dbReference type="RefSeq" id="WP_130566130.1">
    <property type="nucleotide sequence ID" value="NZ_SHLY01000002.1"/>
</dbReference>
<dbReference type="EMBL" id="SHLY01000002">
    <property type="protein sequence ID" value="TAA46840.1"/>
    <property type="molecule type" value="Genomic_DNA"/>
</dbReference>
<dbReference type="SMART" id="SM00248">
    <property type="entry name" value="ANK"/>
    <property type="match status" value="4"/>
</dbReference>
<feature type="repeat" description="ANK" evidence="1">
    <location>
        <begin position="250"/>
        <end position="282"/>
    </location>
</feature>